<evidence type="ECO:0000313" key="4">
    <source>
        <dbReference type="Proteomes" id="UP000290289"/>
    </source>
</evidence>
<keyword evidence="2" id="KW-1133">Transmembrane helix</keyword>
<accession>A0A498K7N7</accession>
<organism evidence="3 4">
    <name type="scientific">Malus domestica</name>
    <name type="common">Apple</name>
    <name type="synonym">Pyrus malus</name>
    <dbReference type="NCBI Taxonomy" id="3750"/>
    <lineage>
        <taxon>Eukaryota</taxon>
        <taxon>Viridiplantae</taxon>
        <taxon>Streptophyta</taxon>
        <taxon>Embryophyta</taxon>
        <taxon>Tracheophyta</taxon>
        <taxon>Spermatophyta</taxon>
        <taxon>Magnoliopsida</taxon>
        <taxon>eudicotyledons</taxon>
        <taxon>Gunneridae</taxon>
        <taxon>Pentapetalae</taxon>
        <taxon>rosids</taxon>
        <taxon>fabids</taxon>
        <taxon>Rosales</taxon>
        <taxon>Rosaceae</taxon>
        <taxon>Amygdaloideae</taxon>
        <taxon>Maleae</taxon>
        <taxon>Malus</taxon>
    </lineage>
</organism>
<evidence type="ECO:0000256" key="2">
    <source>
        <dbReference type="SAM" id="Phobius"/>
    </source>
</evidence>
<dbReference type="EMBL" id="RDQH01000329">
    <property type="protein sequence ID" value="RXI04260.1"/>
    <property type="molecule type" value="Genomic_DNA"/>
</dbReference>
<reference evidence="3 4" key="1">
    <citation type="submission" date="2018-10" db="EMBL/GenBank/DDBJ databases">
        <title>A high-quality apple genome assembly.</title>
        <authorList>
            <person name="Hu J."/>
        </authorList>
    </citation>
    <scope>NUCLEOTIDE SEQUENCE [LARGE SCALE GENOMIC DNA]</scope>
    <source>
        <strain evidence="4">cv. HFTH1</strain>
        <tissue evidence="3">Young leaf</tissue>
    </source>
</reference>
<protein>
    <submittedName>
        <fullName evidence="3">Uncharacterized protein</fullName>
    </submittedName>
</protein>
<name>A0A498K7N7_MALDO</name>
<keyword evidence="4" id="KW-1185">Reference proteome</keyword>
<evidence type="ECO:0000256" key="1">
    <source>
        <dbReference type="SAM" id="MobiDB-lite"/>
    </source>
</evidence>
<dbReference type="Proteomes" id="UP000290289">
    <property type="component" value="Chromosome 3"/>
</dbReference>
<keyword evidence="2" id="KW-0472">Membrane</keyword>
<comment type="caution">
    <text evidence="3">The sequence shown here is derived from an EMBL/GenBank/DDBJ whole genome shotgun (WGS) entry which is preliminary data.</text>
</comment>
<proteinExistence type="predicted"/>
<feature type="transmembrane region" description="Helical" evidence="2">
    <location>
        <begin position="45"/>
        <end position="65"/>
    </location>
</feature>
<sequence>MPGLLDFSHVLLVPVVQERFLGGRTTPCPGDPAPILDQELQIDALIVHFFIAAFLLPFIAFSVAISSSSSVIKNGEFLSLERSDAGEVKKWAVSAVERDQRRRLGWRSGRAVVGIASASEVEAGDEGFERRVAVDEGGEEVGPIFDDRGEGEDEEGEEDEGGEVASERRCGLS</sequence>
<feature type="compositionally biased region" description="Acidic residues" evidence="1">
    <location>
        <begin position="149"/>
        <end position="162"/>
    </location>
</feature>
<keyword evidence="2" id="KW-0812">Transmembrane</keyword>
<dbReference type="AlphaFoldDB" id="A0A498K7N7"/>
<evidence type="ECO:0000313" key="3">
    <source>
        <dbReference type="EMBL" id="RXI04260.1"/>
    </source>
</evidence>
<feature type="region of interest" description="Disordered" evidence="1">
    <location>
        <begin position="127"/>
        <end position="173"/>
    </location>
</feature>
<gene>
    <name evidence="3" type="ORF">DVH24_038534</name>
</gene>